<dbReference type="RefSeq" id="WP_248861897.1">
    <property type="nucleotide sequence ID" value="NZ_CP086322.1"/>
</dbReference>
<keyword evidence="3" id="KW-1185">Reference proteome</keyword>
<accession>A0ABY4M416</accession>
<feature type="compositionally biased region" description="Basic and acidic residues" evidence="1">
    <location>
        <begin position="88"/>
        <end position="103"/>
    </location>
</feature>
<feature type="compositionally biased region" description="Polar residues" evidence="1">
    <location>
        <begin position="14"/>
        <end position="28"/>
    </location>
</feature>
<dbReference type="EMBL" id="CP086322">
    <property type="protein sequence ID" value="UQA91105.1"/>
    <property type="molecule type" value="Genomic_DNA"/>
</dbReference>
<evidence type="ECO:0000256" key="1">
    <source>
        <dbReference type="SAM" id="MobiDB-lite"/>
    </source>
</evidence>
<feature type="region of interest" description="Disordered" evidence="1">
    <location>
        <begin position="71"/>
        <end position="121"/>
    </location>
</feature>
<feature type="region of interest" description="Disordered" evidence="1">
    <location>
        <begin position="8"/>
        <end position="45"/>
    </location>
</feature>
<reference evidence="2" key="1">
    <citation type="submission" date="2021-10" db="EMBL/GenBank/DDBJ databases">
        <title>Streptomyces nigrumlapis sp.nov.,an antimicrobial producing actinobacterium isolated from Black Gobi rocks.</title>
        <authorList>
            <person name="Wen Y."/>
            <person name="Zhang W."/>
            <person name="Liu X.G."/>
        </authorList>
    </citation>
    <scope>NUCLEOTIDE SEQUENCE</scope>
    <source>
        <strain evidence="2">ST13-2-2</strain>
    </source>
</reference>
<organism evidence="2 3">
    <name type="scientific">Streptomyces halobius</name>
    <dbReference type="NCBI Taxonomy" id="2879846"/>
    <lineage>
        <taxon>Bacteria</taxon>
        <taxon>Bacillati</taxon>
        <taxon>Actinomycetota</taxon>
        <taxon>Actinomycetes</taxon>
        <taxon>Kitasatosporales</taxon>
        <taxon>Streptomycetaceae</taxon>
        <taxon>Streptomyces</taxon>
    </lineage>
</organism>
<feature type="compositionally biased region" description="Basic and acidic residues" evidence="1">
    <location>
        <begin position="111"/>
        <end position="121"/>
    </location>
</feature>
<gene>
    <name evidence="2" type="ORF">K9S39_03690</name>
</gene>
<evidence type="ECO:0000313" key="3">
    <source>
        <dbReference type="Proteomes" id="UP000830115"/>
    </source>
</evidence>
<proteinExistence type="predicted"/>
<protein>
    <submittedName>
        <fullName evidence="2">Uncharacterized protein</fullName>
    </submittedName>
</protein>
<name>A0ABY4M416_9ACTN</name>
<evidence type="ECO:0000313" key="2">
    <source>
        <dbReference type="EMBL" id="UQA91105.1"/>
    </source>
</evidence>
<dbReference type="Proteomes" id="UP000830115">
    <property type="component" value="Chromosome"/>
</dbReference>
<sequence>MPVTYACRSLGPFNASSVNPPRQIAQQGTRHENQTPYDTHRPAGGHEVLAGAVRPVGSRGAIVFLAPGGVRQREVRTRQIHGAGRTGTAEHRRAKDTEGKHGPESGSAPERSQHYIHGHEE</sequence>
<feature type="compositionally biased region" description="Basic and acidic residues" evidence="1">
    <location>
        <begin position="29"/>
        <end position="41"/>
    </location>
</feature>